<sequence>KLEKFDFDVGIANNKLDKLAEDISDIKNQISDAQTQKNIML</sequence>
<comment type="caution">
    <text evidence="1">The sequence shown here is derived from an EMBL/GenBank/DDBJ whole genome shotgun (WGS) entry which is preliminary data.</text>
</comment>
<protein>
    <submittedName>
        <fullName evidence="1">11739_t:CDS:1</fullName>
    </submittedName>
</protein>
<name>A0ACA9PJA4_9GLOM</name>
<proteinExistence type="predicted"/>
<gene>
    <name evidence="1" type="ORF">SPELUC_LOCUS11858</name>
</gene>
<feature type="non-terminal residue" evidence="1">
    <location>
        <position position="1"/>
    </location>
</feature>
<feature type="non-terminal residue" evidence="1">
    <location>
        <position position="41"/>
    </location>
</feature>
<organism evidence="1 2">
    <name type="scientific">Cetraspora pellucida</name>
    <dbReference type="NCBI Taxonomy" id="1433469"/>
    <lineage>
        <taxon>Eukaryota</taxon>
        <taxon>Fungi</taxon>
        <taxon>Fungi incertae sedis</taxon>
        <taxon>Mucoromycota</taxon>
        <taxon>Glomeromycotina</taxon>
        <taxon>Glomeromycetes</taxon>
        <taxon>Diversisporales</taxon>
        <taxon>Gigasporaceae</taxon>
        <taxon>Cetraspora</taxon>
    </lineage>
</organism>
<keyword evidence="2" id="KW-1185">Reference proteome</keyword>
<dbReference type="EMBL" id="CAJVPW010026199">
    <property type="protein sequence ID" value="CAG8711652.1"/>
    <property type="molecule type" value="Genomic_DNA"/>
</dbReference>
<evidence type="ECO:0000313" key="2">
    <source>
        <dbReference type="Proteomes" id="UP000789366"/>
    </source>
</evidence>
<accession>A0ACA9PJA4</accession>
<evidence type="ECO:0000313" key="1">
    <source>
        <dbReference type="EMBL" id="CAG8711652.1"/>
    </source>
</evidence>
<dbReference type="Proteomes" id="UP000789366">
    <property type="component" value="Unassembled WGS sequence"/>
</dbReference>
<reference evidence="1" key="1">
    <citation type="submission" date="2021-06" db="EMBL/GenBank/DDBJ databases">
        <authorList>
            <person name="Kallberg Y."/>
            <person name="Tangrot J."/>
            <person name="Rosling A."/>
        </authorList>
    </citation>
    <scope>NUCLEOTIDE SEQUENCE</scope>
    <source>
        <strain evidence="1">28 12/20/2015</strain>
    </source>
</reference>